<dbReference type="Gene3D" id="3.40.50.1110">
    <property type="entry name" value="SGNH hydrolase"/>
    <property type="match status" value="2"/>
</dbReference>
<dbReference type="PANTHER" id="PTHR30383">
    <property type="entry name" value="THIOESTERASE 1/PROTEASE 1/LYSOPHOSPHOLIPASE L1"/>
    <property type="match status" value="1"/>
</dbReference>
<dbReference type="SUPFAM" id="SSF52266">
    <property type="entry name" value="SGNH hydrolase"/>
    <property type="match status" value="1"/>
</dbReference>
<dbReference type="InterPro" id="IPR019734">
    <property type="entry name" value="TPR_rpt"/>
</dbReference>
<protein>
    <recommendedName>
        <fullName evidence="4">Tetratricopeptide repeat protein</fullName>
    </recommendedName>
</protein>
<organism evidence="2 3">
    <name type="scientific">Dyadobacter jiangsuensis</name>
    <dbReference type="NCBI Taxonomy" id="1591085"/>
    <lineage>
        <taxon>Bacteria</taxon>
        <taxon>Pseudomonadati</taxon>
        <taxon>Bacteroidota</taxon>
        <taxon>Cytophagia</taxon>
        <taxon>Cytophagales</taxon>
        <taxon>Spirosomataceae</taxon>
        <taxon>Dyadobacter</taxon>
    </lineage>
</organism>
<evidence type="ECO:0000313" key="2">
    <source>
        <dbReference type="EMBL" id="PSL27284.1"/>
    </source>
</evidence>
<feature type="transmembrane region" description="Helical" evidence="1">
    <location>
        <begin position="15"/>
        <end position="32"/>
    </location>
</feature>
<evidence type="ECO:0008006" key="4">
    <source>
        <dbReference type="Google" id="ProtNLM"/>
    </source>
</evidence>
<accession>A0A2P8FZZ6</accession>
<dbReference type="PANTHER" id="PTHR30383:SF5">
    <property type="entry name" value="SGNH HYDROLASE-TYPE ESTERASE DOMAIN-CONTAINING PROTEIN"/>
    <property type="match status" value="1"/>
</dbReference>
<keyword evidence="1" id="KW-1133">Transmembrane helix</keyword>
<dbReference type="SUPFAM" id="SSF48452">
    <property type="entry name" value="TPR-like"/>
    <property type="match status" value="2"/>
</dbReference>
<dbReference type="InterPro" id="IPR036514">
    <property type="entry name" value="SGNH_hydro_sf"/>
</dbReference>
<dbReference type="Proteomes" id="UP000241964">
    <property type="component" value="Unassembled WGS sequence"/>
</dbReference>
<evidence type="ECO:0000256" key="1">
    <source>
        <dbReference type="SAM" id="Phobius"/>
    </source>
</evidence>
<gene>
    <name evidence="2" type="ORF">CLV60_108140</name>
</gene>
<dbReference type="AlphaFoldDB" id="A0A2P8FZZ6"/>
<keyword evidence="1" id="KW-0812">Transmembrane</keyword>
<evidence type="ECO:0000313" key="3">
    <source>
        <dbReference type="Proteomes" id="UP000241964"/>
    </source>
</evidence>
<dbReference type="SMART" id="SM00028">
    <property type="entry name" value="TPR"/>
    <property type="match status" value="4"/>
</dbReference>
<dbReference type="EMBL" id="PYAS01000008">
    <property type="protein sequence ID" value="PSL27284.1"/>
    <property type="molecule type" value="Genomic_DNA"/>
</dbReference>
<dbReference type="InterPro" id="IPR011990">
    <property type="entry name" value="TPR-like_helical_dom_sf"/>
</dbReference>
<dbReference type="InterPro" id="IPR051532">
    <property type="entry name" value="Ester_Hydrolysis_Enzymes"/>
</dbReference>
<keyword evidence="1" id="KW-0472">Membrane</keyword>
<keyword evidence="3" id="KW-1185">Reference proteome</keyword>
<dbReference type="GO" id="GO:0004622">
    <property type="term" value="F:phosphatidylcholine lysophospholipase activity"/>
    <property type="evidence" value="ECO:0007669"/>
    <property type="project" value="TreeGrafter"/>
</dbReference>
<dbReference type="Gene3D" id="1.25.40.10">
    <property type="entry name" value="Tetratricopeptide repeat domain"/>
    <property type="match status" value="1"/>
</dbReference>
<name>A0A2P8FZZ6_9BACT</name>
<reference evidence="2 3" key="1">
    <citation type="submission" date="2018-03" db="EMBL/GenBank/DDBJ databases">
        <title>Genomic Encyclopedia of Archaeal and Bacterial Type Strains, Phase II (KMG-II): from individual species to whole genera.</title>
        <authorList>
            <person name="Goeker M."/>
        </authorList>
    </citation>
    <scope>NUCLEOTIDE SEQUENCE [LARGE SCALE GENOMIC DNA]</scope>
    <source>
        <strain evidence="2 3">DSM 29057</strain>
    </source>
</reference>
<dbReference type="RefSeq" id="WP_211302251.1">
    <property type="nucleotide sequence ID" value="NZ_PYAS01000008.1"/>
</dbReference>
<sequence length="678" mass="77072">MEGQNIQHERRNRTLVFKIISVAVPFCLLALLECGLRLFHYGYDLSLFIEYPNDKNYLYLNPDASKRYFINQKNATTGNVEPFRKEKAPGTRRIFVLGESTTIGYPYFHNGSFHRWLQYRLAHTFPDQHFEIINLALTAVNSYTVLGFARELVDYQPDAVLIYTGHNEYYGAMGVGSTEQFGGNPALVNAVLRLRSLKIMQLTADLYQKALALGSSQKPQNDGTRMQRMVAEQQIPYQSELYKRGVAQFRTNMSEVLNIFARQNVPVFISNLVSNERDLKPFVSFPVDSTRFPGFAQNYRMALDFLQKGDSTQAYHYFKKAAGHYQSHALCHYYLGQLEAARGNAAGARGHFSIARDLDGLRFRAPEEFNQIIRQLVGGYSNAHMVDVKHIFEMASPHGTIGKELILEHVHPDLKGYALMSDAFYEALKKAKFISPVPDSEMSFAQLRREMPVPSIDSLAGVYKVANLKSSWPFNAALDRDSVRTETFEERVAFDLAYRRISWENAMDQAYNHYIEGQNYREAREIVEALILEQPGDAALYSKSAMLSGQLGDERSALFSFQKAFSIVPSFETARYLFVLLLKMDQPEKAIPYLDYAIRYNTSGLNLTPVRALAQEVVALRASFSTDSANVSVLNRIASAYYKMDNRDGALLYARKVLRLNARNEAALQLVTLLRLPR</sequence>
<proteinExistence type="predicted"/>
<comment type="caution">
    <text evidence="2">The sequence shown here is derived from an EMBL/GenBank/DDBJ whole genome shotgun (WGS) entry which is preliminary data.</text>
</comment>